<dbReference type="SMART" id="SM00220">
    <property type="entry name" value="S_TKc"/>
    <property type="match status" value="1"/>
</dbReference>
<dbReference type="Proteomes" id="UP001237642">
    <property type="component" value="Unassembled WGS sequence"/>
</dbReference>
<evidence type="ECO:0000256" key="1">
    <source>
        <dbReference type="ARBA" id="ARBA00006485"/>
    </source>
</evidence>
<keyword evidence="4" id="KW-0597">Phosphoprotein</keyword>
<keyword evidence="3 12" id="KW-0723">Serine/threonine-protein kinase</keyword>
<dbReference type="Pfam" id="PF00069">
    <property type="entry name" value="Pkinase"/>
    <property type="match status" value="2"/>
</dbReference>
<dbReference type="Gene3D" id="3.30.200.20">
    <property type="entry name" value="Phosphorylase Kinase, domain 1"/>
    <property type="match status" value="1"/>
</dbReference>
<name>A0AAD8IGL5_9APIA</name>
<keyword evidence="16" id="KW-1185">Reference proteome</keyword>
<dbReference type="GO" id="GO:0004693">
    <property type="term" value="F:cyclin-dependent protein serine/threonine kinase activity"/>
    <property type="evidence" value="ECO:0007669"/>
    <property type="project" value="UniProtKB-EC"/>
</dbReference>
<dbReference type="GO" id="GO:0010556">
    <property type="term" value="P:regulation of macromolecule biosynthetic process"/>
    <property type="evidence" value="ECO:0007669"/>
    <property type="project" value="UniProtKB-ARBA"/>
</dbReference>
<dbReference type="FunFam" id="1.10.510.10:FF:000211">
    <property type="entry name" value="Cyclin-dependent kinase G-2"/>
    <property type="match status" value="1"/>
</dbReference>
<comment type="catalytic activity">
    <reaction evidence="10">
        <text>L-seryl-[protein] + ATP = O-phospho-L-seryl-[protein] + ADP + H(+)</text>
        <dbReference type="Rhea" id="RHEA:17989"/>
        <dbReference type="Rhea" id="RHEA-COMP:9863"/>
        <dbReference type="Rhea" id="RHEA-COMP:11604"/>
        <dbReference type="ChEBI" id="CHEBI:15378"/>
        <dbReference type="ChEBI" id="CHEBI:29999"/>
        <dbReference type="ChEBI" id="CHEBI:30616"/>
        <dbReference type="ChEBI" id="CHEBI:83421"/>
        <dbReference type="ChEBI" id="CHEBI:456216"/>
        <dbReference type="EC" id="2.7.11.22"/>
    </reaction>
</comment>
<comment type="similarity">
    <text evidence="1">Belongs to the protein kinase superfamily. CMGC Ser/Thr protein kinase family. CDC2/CDKX subfamily.</text>
</comment>
<keyword evidence="8 11" id="KW-0067">ATP-binding</keyword>
<dbReference type="GO" id="GO:0080090">
    <property type="term" value="P:regulation of primary metabolic process"/>
    <property type="evidence" value="ECO:0007669"/>
    <property type="project" value="UniProtKB-ARBA"/>
</dbReference>
<evidence type="ECO:0000256" key="3">
    <source>
        <dbReference type="ARBA" id="ARBA00022527"/>
    </source>
</evidence>
<keyword evidence="7" id="KW-0418">Kinase</keyword>
<comment type="caution">
    <text evidence="15">The sequence shown here is derived from an EMBL/GenBank/DDBJ whole genome shotgun (WGS) entry which is preliminary data.</text>
</comment>
<evidence type="ECO:0000256" key="11">
    <source>
        <dbReference type="PROSITE-ProRule" id="PRU10141"/>
    </source>
</evidence>
<dbReference type="AlphaFoldDB" id="A0AAD8IGL5"/>
<evidence type="ECO:0000256" key="8">
    <source>
        <dbReference type="ARBA" id="ARBA00022840"/>
    </source>
</evidence>
<evidence type="ECO:0000256" key="7">
    <source>
        <dbReference type="ARBA" id="ARBA00022777"/>
    </source>
</evidence>
<dbReference type="EMBL" id="JAUIZM010000005">
    <property type="protein sequence ID" value="KAK1384614.1"/>
    <property type="molecule type" value="Genomic_DNA"/>
</dbReference>
<sequence>MAGYNLRQAEGRGLSVSNKKRKYPPSVWDEDDKVCKFSCFSGISSRKQSSNSFFSTCTVSISRGIRPPVKYVVSGVKGVSNKLIDDVEDGEIVDSPADKGVKLVSGDMGVSKKLIDDVEDGEIVDSPDDVEDGEIVDSPDDVECGFWETPKPAAPIKRIVNMPQDCRSVNEFEILKELGEGTYGVVYKGRNKKTGEIVALKKLKMDNHTEGFPLMSLREINILRSYDHPSIIDLKEVVEGSSTDCVFLGVKYLHDNLVLHRDLKTSNLLLNSRGELKICDLGMARKYGSLDKPYTQLVVTLWYRAPELLLGAKQYSTAVDMWSVGCIIAELLLNQPLFNGDNEIKQIYKIFRMLGTPNETSWPGFSELPGAKARFVKQPDNLLRKKFHAEYFTGAAPLTNAGFDLLNKLLTCDPAKRITADEALNHQWFREFPLPKSKDGITGHAISSFYSSFP</sequence>
<evidence type="ECO:0000259" key="14">
    <source>
        <dbReference type="PROSITE" id="PS50011"/>
    </source>
</evidence>
<accession>A0AAD8IGL5</accession>
<evidence type="ECO:0000256" key="2">
    <source>
        <dbReference type="ARBA" id="ARBA00012425"/>
    </source>
</evidence>
<evidence type="ECO:0000256" key="4">
    <source>
        <dbReference type="ARBA" id="ARBA00022553"/>
    </source>
</evidence>
<evidence type="ECO:0000256" key="5">
    <source>
        <dbReference type="ARBA" id="ARBA00022679"/>
    </source>
</evidence>
<organism evidence="15 16">
    <name type="scientific">Heracleum sosnowskyi</name>
    <dbReference type="NCBI Taxonomy" id="360622"/>
    <lineage>
        <taxon>Eukaryota</taxon>
        <taxon>Viridiplantae</taxon>
        <taxon>Streptophyta</taxon>
        <taxon>Embryophyta</taxon>
        <taxon>Tracheophyta</taxon>
        <taxon>Spermatophyta</taxon>
        <taxon>Magnoliopsida</taxon>
        <taxon>eudicotyledons</taxon>
        <taxon>Gunneridae</taxon>
        <taxon>Pentapetalae</taxon>
        <taxon>asterids</taxon>
        <taxon>campanulids</taxon>
        <taxon>Apiales</taxon>
        <taxon>Apiaceae</taxon>
        <taxon>Apioideae</taxon>
        <taxon>apioid superclade</taxon>
        <taxon>Tordylieae</taxon>
        <taxon>Tordyliinae</taxon>
        <taxon>Heracleum</taxon>
    </lineage>
</organism>
<dbReference type="FunFam" id="3.30.200.20:FF:000172">
    <property type="entry name" value="cyclin-dependent kinase G-2 isoform X1"/>
    <property type="match status" value="1"/>
</dbReference>
<protein>
    <recommendedName>
        <fullName evidence="2">cyclin-dependent kinase</fullName>
        <ecNumber evidence="2">2.7.11.22</ecNumber>
    </recommendedName>
</protein>
<dbReference type="PROSITE" id="PS00108">
    <property type="entry name" value="PROTEIN_KINASE_ST"/>
    <property type="match status" value="1"/>
</dbReference>
<dbReference type="GO" id="GO:0005634">
    <property type="term" value="C:nucleus"/>
    <property type="evidence" value="ECO:0007669"/>
    <property type="project" value="TreeGrafter"/>
</dbReference>
<dbReference type="InterPro" id="IPR000719">
    <property type="entry name" value="Prot_kinase_dom"/>
</dbReference>
<dbReference type="InterPro" id="IPR011009">
    <property type="entry name" value="Kinase-like_dom_sf"/>
</dbReference>
<dbReference type="GO" id="GO:0005524">
    <property type="term" value="F:ATP binding"/>
    <property type="evidence" value="ECO:0007669"/>
    <property type="project" value="UniProtKB-UniRule"/>
</dbReference>
<dbReference type="PANTHER" id="PTHR24056">
    <property type="entry name" value="CELL DIVISION PROTEIN KINASE"/>
    <property type="match status" value="1"/>
</dbReference>
<feature type="binding site" evidence="11">
    <location>
        <position position="201"/>
    </location>
    <ligand>
        <name>ATP</name>
        <dbReference type="ChEBI" id="CHEBI:30616"/>
    </ligand>
</feature>
<evidence type="ECO:0000256" key="9">
    <source>
        <dbReference type="ARBA" id="ARBA00047811"/>
    </source>
</evidence>
<dbReference type="Gene3D" id="1.10.510.10">
    <property type="entry name" value="Transferase(Phosphotransferase) domain 1"/>
    <property type="match status" value="1"/>
</dbReference>
<dbReference type="EC" id="2.7.11.22" evidence="2"/>
<dbReference type="PANTHER" id="PTHR24056:SF107">
    <property type="entry name" value="CYCLIN-DEPENDENT KINASE 11A-RELATED"/>
    <property type="match status" value="1"/>
</dbReference>
<evidence type="ECO:0000313" key="16">
    <source>
        <dbReference type="Proteomes" id="UP001237642"/>
    </source>
</evidence>
<reference evidence="15" key="2">
    <citation type="submission" date="2023-05" db="EMBL/GenBank/DDBJ databases">
        <authorList>
            <person name="Schelkunov M.I."/>
        </authorList>
    </citation>
    <scope>NUCLEOTIDE SEQUENCE</scope>
    <source>
        <strain evidence="15">Hsosn_3</strain>
        <tissue evidence="15">Leaf</tissue>
    </source>
</reference>
<dbReference type="SUPFAM" id="SSF56112">
    <property type="entry name" value="Protein kinase-like (PK-like)"/>
    <property type="match status" value="1"/>
</dbReference>
<keyword evidence="6 11" id="KW-0547">Nucleotide-binding</keyword>
<dbReference type="InterPro" id="IPR017441">
    <property type="entry name" value="Protein_kinase_ATP_BS"/>
</dbReference>
<dbReference type="InterPro" id="IPR008271">
    <property type="entry name" value="Ser/Thr_kinase_AS"/>
</dbReference>
<feature type="region of interest" description="Disordered" evidence="13">
    <location>
        <begin position="1"/>
        <end position="24"/>
    </location>
</feature>
<evidence type="ECO:0000256" key="6">
    <source>
        <dbReference type="ARBA" id="ARBA00022741"/>
    </source>
</evidence>
<dbReference type="PROSITE" id="PS50011">
    <property type="entry name" value="PROTEIN_KINASE_DOM"/>
    <property type="match status" value="1"/>
</dbReference>
<keyword evidence="5" id="KW-0808">Transferase</keyword>
<evidence type="ECO:0000313" key="15">
    <source>
        <dbReference type="EMBL" id="KAK1384614.1"/>
    </source>
</evidence>
<feature type="domain" description="Protein kinase" evidence="14">
    <location>
        <begin position="172"/>
        <end position="429"/>
    </location>
</feature>
<evidence type="ECO:0000256" key="13">
    <source>
        <dbReference type="SAM" id="MobiDB-lite"/>
    </source>
</evidence>
<dbReference type="PROSITE" id="PS00107">
    <property type="entry name" value="PROTEIN_KINASE_ATP"/>
    <property type="match status" value="1"/>
</dbReference>
<gene>
    <name evidence="15" type="ORF">POM88_022349</name>
</gene>
<dbReference type="GO" id="GO:0007346">
    <property type="term" value="P:regulation of mitotic cell cycle"/>
    <property type="evidence" value="ECO:0007669"/>
    <property type="project" value="TreeGrafter"/>
</dbReference>
<comment type="catalytic activity">
    <reaction evidence="9">
        <text>L-threonyl-[protein] + ATP = O-phospho-L-threonyl-[protein] + ADP + H(+)</text>
        <dbReference type="Rhea" id="RHEA:46608"/>
        <dbReference type="Rhea" id="RHEA-COMP:11060"/>
        <dbReference type="Rhea" id="RHEA-COMP:11605"/>
        <dbReference type="ChEBI" id="CHEBI:15378"/>
        <dbReference type="ChEBI" id="CHEBI:30013"/>
        <dbReference type="ChEBI" id="CHEBI:30616"/>
        <dbReference type="ChEBI" id="CHEBI:61977"/>
        <dbReference type="ChEBI" id="CHEBI:456216"/>
        <dbReference type="EC" id="2.7.11.22"/>
    </reaction>
</comment>
<reference evidence="15" key="1">
    <citation type="submission" date="2023-02" db="EMBL/GenBank/DDBJ databases">
        <title>Genome of toxic invasive species Heracleum sosnowskyi carries increased number of genes despite the absence of recent whole-genome duplications.</title>
        <authorList>
            <person name="Schelkunov M."/>
            <person name="Shtratnikova V."/>
            <person name="Makarenko M."/>
            <person name="Klepikova A."/>
            <person name="Omelchenko D."/>
            <person name="Novikova G."/>
            <person name="Obukhova E."/>
            <person name="Bogdanov V."/>
            <person name="Penin A."/>
            <person name="Logacheva M."/>
        </authorList>
    </citation>
    <scope>NUCLEOTIDE SEQUENCE</scope>
    <source>
        <strain evidence="15">Hsosn_3</strain>
        <tissue evidence="15">Leaf</tissue>
    </source>
</reference>
<evidence type="ECO:0000256" key="12">
    <source>
        <dbReference type="RuleBase" id="RU000304"/>
    </source>
</evidence>
<dbReference type="InterPro" id="IPR050108">
    <property type="entry name" value="CDK"/>
</dbReference>
<proteinExistence type="inferred from homology"/>
<evidence type="ECO:0000256" key="10">
    <source>
        <dbReference type="ARBA" id="ARBA00048367"/>
    </source>
</evidence>